<feature type="compositionally biased region" description="Low complexity" evidence="10">
    <location>
        <begin position="1"/>
        <end position="18"/>
    </location>
</feature>
<dbReference type="AlphaFoldDB" id="A0A8T2TDZ7"/>
<feature type="region of interest" description="Disordered" evidence="10">
    <location>
        <begin position="836"/>
        <end position="861"/>
    </location>
</feature>
<dbReference type="PANTHER" id="PTHR48016:SF17">
    <property type="entry name" value="MITOGEN-ACTIVATED PROTEIN KINASE KINASE KINASE YODA"/>
    <property type="match status" value="1"/>
</dbReference>
<dbReference type="SUPFAM" id="SSF56112">
    <property type="entry name" value="Protein kinase-like (PK-like)"/>
    <property type="match status" value="1"/>
</dbReference>
<dbReference type="GO" id="GO:0005737">
    <property type="term" value="C:cytoplasm"/>
    <property type="evidence" value="ECO:0007669"/>
    <property type="project" value="TreeGrafter"/>
</dbReference>
<keyword evidence="13" id="KW-1185">Reference proteome</keyword>
<dbReference type="Proteomes" id="UP000825935">
    <property type="component" value="Chromosome 14"/>
</dbReference>
<feature type="domain" description="Protein kinase" evidence="11">
    <location>
        <begin position="317"/>
        <end position="573"/>
    </location>
</feature>
<dbReference type="InterPro" id="IPR000719">
    <property type="entry name" value="Prot_kinase_dom"/>
</dbReference>
<feature type="compositionally biased region" description="Polar residues" evidence="10">
    <location>
        <begin position="77"/>
        <end position="93"/>
    </location>
</feature>
<dbReference type="InterPro" id="IPR017441">
    <property type="entry name" value="Protein_kinase_ATP_BS"/>
</dbReference>
<feature type="compositionally biased region" description="Low complexity" evidence="10">
    <location>
        <begin position="107"/>
        <end position="128"/>
    </location>
</feature>
<dbReference type="InterPro" id="IPR011009">
    <property type="entry name" value="Kinase-like_dom_sf"/>
</dbReference>
<reference evidence="12" key="1">
    <citation type="submission" date="2021-08" db="EMBL/GenBank/DDBJ databases">
        <title>WGS assembly of Ceratopteris richardii.</title>
        <authorList>
            <person name="Marchant D.B."/>
            <person name="Chen G."/>
            <person name="Jenkins J."/>
            <person name="Shu S."/>
            <person name="Leebens-Mack J."/>
            <person name="Grimwood J."/>
            <person name="Schmutz J."/>
            <person name="Soltis P."/>
            <person name="Soltis D."/>
            <person name="Chen Z.-H."/>
        </authorList>
    </citation>
    <scope>NUCLEOTIDE SEQUENCE</scope>
    <source>
        <strain evidence="12">Whitten #5841</strain>
        <tissue evidence="12">Leaf</tissue>
    </source>
</reference>
<dbReference type="GO" id="GO:0005524">
    <property type="term" value="F:ATP binding"/>
    <property type="evidence" value="ECO:0007669"/>
    <property type="project" value="UniProtKB-UniRule"/>
</dbReference>
<keyword evidence="5" id="KW-0418">Kinase</keyword>
<dbReference type="Pfam" id="PF00069">
    <property type="entry name" value="Pkinase"/>
    <property type="match status" value="1"/>
</dbReference>
<dbReference type="EMBL" id="CM035419">
    <property type="protein sequence ID" value="KAH7416352.1"/>
    <property type="molecule type" value="Genomic_DNA"/>
</dbReference>
<evidence type="ECO:0000256" key="3">
    <source>
        <dbReference type="ARBA" id="ARBA00022679"/>
    </source>
</evidence>
<evidence type="ECO:0000256" key="1">
    <source>
        <dbReference type="ARBA" id="ARBA00006529"/>
    </source>
</evidence>
<evidence type="ECO:0000256" key="7">
    <source>
        <dbReference type="ARBA" id="ARBA00047559"/>
    </source>
</evidence>
<accession>A0A8T2TDZ7</accession>
<dbReference type="SMART" id="SM00220">
    <property type="entry name" value="S_TKc"/>
    <property type="match status" value="1"/>
</dbReference>
<evidence type="ECO:0000313" key="12">
    <source>
        <dbReference type="EMBL" id="KAH7416352.1"/>
    </source>
</evidence>
<dbReference type="InterPro" id="IPR050538">
    <property type="entry name" value="MAP_kinase_kinase_kinase"/>
</dbReference>
<dbReference type="OrthoDB" id="266718at2759"/>
<feature type="compositionally biased region" description="Polar residues" evidence="10">
    <location>
        <begin position="163"/>
        <end position="172"/>
    </location>
</feature>
<feature type="region of interest" description="Disordered" evidence="10">
    <location>
        <begin position="191"/>
        <end position="294"/>
    </location>
</feature>
<dbReference type="GO" id="GO:0004709">
    <property type="term" value="F:MAP kinase kinase kinase activity"/>
    <property type="evidence" value="ECO:0007669"/>
    <property type="project" value="UniProtKB-EC"/>
</dbReference>
<dbReference type="Gene3D" id="1.10.510.10">
    <property type="entry name" value="Transferase(Phosphotransferase) domain 1"/>
    <property type="match status" value="1"/>
</dbReference>
<name>A0A8T2TDZ7_CERRI</name>
<feature type="region of interest" description="Disordered" evidence="10">
    <location>
        <begin position="802"/>
        <end position="822"/>
    </location>
</feature>
<protein>
    <recommendedName>
        <fullName evidence="2">mitogen-activated protein kinase kinase kinase</fullName>
        <ecNumber evidence="2">2.7.11.25</ecNumber>
    </recommendedName>
</protein>
<evidence type="ECO:0000256" key="9">
    <source>
        <dbReference type="PROSITE-ProRule" id="PRU10141"/>
    </source>
</evidence>
<dbReference type="PROSITE" id="PS00107">
    <property type="entry name" value="PROTEIN_KINASE_ATP"/>
    <property type="match status" value="1"/>
</dbReference>
<comment type="similarity">
    <text evidence="1">Belongs to the protein kinase superfamily. STE Ser/Thr protein kinase family. MAP kinase kinase kinase subfamily.</text>
</comment>
<proteinExistence type="inferred from homology"/>
<comment type="catalytic activity">
    <reaction evidence="7">
        <text>L-threonyl-[protein] + ATP = O-phospho-L-threonyl-[protein] + ADP + H(+)</text>
        <dbReference type="Rhea" id="RHEA:46608"/>
        <dbReference type="Rhea" id="RHEA-COMP:11060"/>
        <dbReference type="Rhea" id="RHEA-COMP:11605"/>
        <dbReference type="ChEBI" id="CHEBI:15378"/>
        <dbReference type="ChEBI" id="CHEBI:30013"/>
        <dbReference type="ChEBI" id="CHEBI:30616"/>
        <dbReference type="ChEBI" id="CHEBI:61977"/>
        <dbReference type="ChEBI" id="CHEBI:456216"/>
        <dbReference type="EC" id="2.7.11.25"/>
    </reaction>
</comment>
<evidence type="ECO:0000259" key="11">
    <source>
        <dbReference type="PROSITE" id="PS50011"/>
    </source>
</evidence>
<feature type="compositionally biased region" description="Polar residues" evidence="10">
    <location>
        <begin position="191"/>
        <end position="200"/>
    </location>
</feature>
<comment type="caution">
    <text evidence="12">The sequence shown here is derived from an EMBL/GenBank/DDBJ whole genome shotgun (WGS) entry which is preliminary data.</text>
</comment>
<evidence type="ECO:0000256" key="2">
    <source>
        <dbReference type="ARBA" id="ARBA00012406"/>
    </source>
</evidence>
<dbReference type="PROSITE" id="PS50011">
    <property type="entry name" value="PROTEIN_KINASE_DOM"/>
    <property type="match status" value="1"/>
</dbReference>
<gene>
    <name evidence="12" type="ORF">KP509_14G087200</name>
</gene>
<evidence type="ECO:0000256" key="8">
    <source>
        <dbReference type="ARBA" id="ARBA00048329"/>
    </source>
</evidence>
<organism evidence="12 13">
    <name type="scientific">Ceratopteris richardii</name>
    <name type="common">Triangle waterfern</name>
    <dbReference type="NCBI Taxonomy" id="49495"/>
    <lineage>
        <taxon>Eukaryota</taxon>
        <taxon>Viridiplantae</taxon>
        <taxon>Streptophyta</taxon>
        <taxon>Embryophyta</taxon>
        <taxon>Tracheophyta</taxon>
        <taxon>Polypodiopsida</taxon>
        <taxon>Polypodiidae</taxon>
        <taxon>Polypodiales</taxon>
        <taxon>Pteridineae</taxon>
        <taxon>Pteridaceae</taxon>
        <taxon>Parkerioideae</taxon>
        <taxon>Ceratopteris</taxon>
    </lineage>
</organism>
<evidence type="ECO:0000256" key="10">
    <source>
        <dbReference type="SAM" id="MobiDB-lite"/>
    </source>
</evidence>
<feature type="compositionally biased region" description="Low complexity" evidence="10">
    <location>
        <begin position="236"/>
        <end position="246"/>
    </location>
</feature>
<feature type="region of interest" description="Disordered" evidence="10">
    <location>
        <begin position="1"/>
        <end position="24"/>
    </location>
</feature>
<evidence type="ECO:0000256" key="4">
    <source>
        <dbReference type="ARBA" id="ARBA00022741"/>
    </source>
</evidence>
<keyword evidence="4 9" id="KW-0547">Nucleotide-binding</keyword>
<feature type="region of interest" description="Disordered" evidence="10">
    <location>
        <begin position="38"/>
        <end position="179"/>
    </location>
</feature>
<feature type="binding site" evidence="9">
    <location>
        <position position="346"/>
    </location>
    <ligand>
        <name>ATP</name>
        <dbReference type="ChEBI" id="CHEBI:30616"/>
    </ligand>
</feature>
<feature type="region of interest" description="Disordered" evidence="10">
    <location>
        <begin position="597"/>
        <end position="640"/>
    </location>
</feature>
<keyword evidence="6 9" id="KW-0067">ATP-binding</keyword>
<feature type="compositionally biased region" description="Low complexity" evidence="10">
    <location>
        <begin position="62"/>
        <end position="75"/>
    </location>
</feature>
<feature type="compositionally biased region" description="Polar residues" evidence="10">
    <location>
        <begin position="597"/>
        <end position="635"/>
    </location>
</feature>
<keyword evidence="3" id="KW-0808">Transferase</keyword>
<evidence type="ECO:0000313" key="13">
    <source>
        <dbReference type="Proteomes" id="UP000825935"/>
    </source>
</evidence>
<feature type="compositionally biased region" description="Polar residues" evidence="10">
    <location>
        <begin position="805"/>
        <end position="822"/>
    </location>
</feature>
<dbReference type="FunFam" id="1.10.510.10:FF:001239">
    <property type="entry name" value="Predicted protein"/>
    <property type="match status" value="1"/>
</dbReference>
<sequence>MPNWFSGNKSSSPTSDSSNTRKGFDNLLGKLKIKNVSRDDKRFSMGSDESGKGSVPSDKESSSPLYPLPCSSLSPTELVTKQSIALSSPTTPLGSVPPEDDDFEFGSGSISSVNSQESSLSVSSGAASDPLFPTHSRTKQASPHGLQRTGFGNPAAGLPSIHTGKNSTQDFSQLGGLHPSQRFLRSPLAMTSNADTSESSRLARYPGTPAQRSHMKFTSDQQPVKLCKVPTILEHSAGPSPRGRSPAPSPRLQSAAVSPLHPRASNPVIQEASRHGNEAHPLPLPPSSANHSQISGASSYLGKIRTPEKLANLQTGWSKGALLGSGTFGNVYTGFHNQTGQTCAIKEVLIIPDSEISMECAKQLKQEISVLSQMKHPNIVQYYGCEMLTDRLYIYLEFMSNGSIQSIIQQHGSLTESCIRAYTRQILLGLCYLHSKNTVHRDIKGANILVDKGGEVKLADFGMAKHVSDHSFLRSFKGSPYWMAPEVVQGNSGYGFAVDIWSLGCTVLEMATGKPPWSQFDGIVAVFKIGSSKETPPIPEYLSEDANMFLQDCFQRDPQKRPTAAQLLNHPFVKLQRTELDVSEVLNSAAQKLQQTFQNVSTMTTGSRSGNSSNLSPRQGSQRHSIEDTNMSPLNFSPAVNAFPNSRYTSSLADKNWREIRTYDTPKSPRSPGLAEGKMDYIFRTVPHQIFSHAPGGSPRPASSLWDETTLRMQRNEAQTSQRATINFFIERTAEQTTQHNPQNGCPLSSFPTGCTSPYADKDGRQIHIFNVPKSPRSPHSAEGSVNHLISRKAAVDSFIERTAEQTSQSQNPSSSFRTGYTTPFAEKDWRDIHTFNIPKSPRSPHSAEGKVNHRSPSAPY</sequence>
<dbReference type="PANTHER" id="PTHR48016">
    <property type="entry name" value="MAP KINASE KINASE KINASE SSK2-RELATED-RELATED"/>
    <property type="match status" value="1"/>
</dbReference>
<comment type="catalytic activity">
    <reaction evidence="8">
        <text>L-seryl-[protein] + ATP = O-phospho-L-seryl-[protein] + ADP + H(+)</text>
        <dbReference type="Rhea" id="RHEA:17989"/>
        <dbReference type="Rhea" id="RHEA-COMP:9863"/>
        <dbReference type="Rhea" id="RHEA-COMP:11604"/>
        <dbReference type="ChEBI" id="CHEBI:15378"/>
        <dbReference type="ChEBI" id="CHEBI:29999"/>
        <dbReference type="ChEBI" id="CHEBI:30616"/>
        <dbReference type="ChEBI" id="CHEBI:83421"/>
        <dbReference type="ChEBI" id="CHEBI:456216"/>
        <dbReference type="EC" id="2.7.11.25"/>
    </reaction>
</comment>
<dbReference type="EC" id="2.7.11.25" evidence="2"/>
<evidence type="ECO:0000256" key="6">
    <source>
        <dbReference type="ARBA" id="ARBA00022840"/>
    </source>
</evidence>
<evidence type="ECO:0000256" key="5">
    <source>
        <dbReference type="ARBA" id="ARBA00022777"/>
    </source>
</evidence>